<proteinExistence type="predicted"/>
<name>A0A8S9HV53_BRACR</name>
<dbReference type="EMBL" id="QGKW02001940">
    <property type="protein sequence ID" value="KAF2558768.1"/>
    <property type="molecule type" value="Genomic_DNA"/>
</dbReference>
<reference evidence="1" key="1">
    <citation type="submission" date="2019-12" db="EMBL/GenBank/DDBJ databases">
        <title>Genome sequencing and annotation of Brassica cretica.</title>
        <authorList>
            <person name="Studholme D.J."/>
            <person name="Sarris P.F."/>
        </authorList>
    </citation>
    <scope>NUCLEOTIDE SEQUENCE</scope>
    <source>
        <strain evidence="1">PFS-001/15</strain>
        <tissue evidence="1">Leaf</tissue>
    </source>
</reference>
<organism evidence="1 2">
    <name type="scientific">Brassica cretica</name>
    <name type="common">Mustard</name>
    <dbReference type="NCBI Taxonomy" id="69181"/>
    <lineage>
        <taxon>Eukaryota</taxon>
        <taxon>Viridiplantae</taxon>
        <taxon>Streptophyta</taxon>
        <taxon>Embryophyta</taxon>
        <taxon>Tracheophyta</taxon>
        <taxon>Spermatophyta</taxon>
        <taxon>Magnoliopsida</taxon>
        <taxon>eudicotyledons</taxon>
        <taxon>Gunneridae</taxon>
        <taxon>Pentapetalae</taxon>
        <taxon>rosids</taxon>
        <taxon>malvids</taxon>
        <taxon>Brassicales</taxon>
        <taxon>Brassicaceae</taxon>
        <taxon>Brassiceae</taxon>
        <taxon>Brassica</taxon>
    </lineage>
</organism>
<accession>A0A8S9HV53</accession>
<evidence type="ECO:0000313" key="1">
    <source>
        <dbReference type="EMBL" id="KAF2558768.1"/>
    </source>
</evidence>
<gene>
    <name evidence="1" type="ORF">F2Q68_00013917</name>
</gene>
<dbReference type="Proteomes" id="UP000712281">
    <property type="component" value="Unassembled WGS sequence"/>
</dbReference>
<sequence length="162" mass="17636">MTGVRQAAGGEARFSKLKRLMVPVGDLSQQRAIVEVYSVARFVSLHNSVFGAFGSGELLAFGTFGSGELLLFADRQWIFGCPVVKPLWRRESLTFVVALAFSSSLPTWYVAGFCRFPTVCFHTVKLMSPVRLAVVDSPGVGSVCMFQLNVAQSFSLQVCSAK</sequence>
<protein>
    <submittedName>
        <fullName evidence="1">Uncharacterized protein</fullName>
    </submittedName>
</protein>
<dbReference type="AlphaFoldDB" id="A0A8S9HV53"/>
<comment type="caution">
    <text evidence="1">The sequence shown here is derived from an EMBL/GenBank/DDBJ whole genome shotgun (WGS) entry which is preliminary data.</text>
</comment>
<evidence type="ECO:0000313" key="2">
    <source>
        <dbReference type="Proteomes" id="UP000712281"/>
    </source>
</evidence>